<dbReference type="EMBL" id="RYDJ01000004">
    <property type="protein sequence ID" value="RTZ06018.1"/>
    <property type="molecule type" value="Genomic_DNA"/>
</dbReference>
<dbReference type="Proteomes" id="UP000280825">
    <property type="component" value="Unassembled WGS sequence"/>
</dbReference>
<protein>
    <submittedName>
        <fullName evidence="2">Uncharacterized protein</fullName>
    </submittedName>
</protein>
<feature type="signal peptide" evidence="1">
    <location>
        <begin position="1"/>
        <end position="23"/>
    </location>
</feature>
<name>A0A432CNT4_9FLAO</name>
<feature type="chain" id="PRO_5019040110" evidence="1">
    <location>
        <begin position="24"/>
        <end position="131"/>
    </location>
</feature>
<accession>A0A432CNT4</accession>
<organism evidence="2 3">
    <name type="scientific">Flavobacterium bomense</name>
    <dbReference type="NCBI Taxonomy" id="2497483"/>
    <lineage>
        <taxon>Bacteria</taxon>
        <taxon>Pseudomonadati</taxon>
        <taxon>Bacteroidota</taxon>
        <taxon>Flavobacteriia</taxon>
        <taxon>Flavobacteriales</taxon>
        <taxon>Flavobacteriaceae</taxon>
        <taxon>Flavobacterium</taxon>
    </lineage>
</organism>
<dbReference type="RefSeq" id="WP_126561762.1">
    <property type="nucleotide sequence ID" value="NZ_RYDJ01000004.1"/>
</dbReference>
<comment type="caution">
    <text evidence="2">The sequence shown here is derived from an EMBL/GenBank/DDBJ whole genome shotgun (WGS) entry which is preliminary data.</text>
</comment>
<keyword evidence="1" id="KW-0732">Signal</keyword>
<sequence>MKVVVFFLYLCFHLLGGENYAHAATHDSRVSNALTSSSVKNGEVRFANNDYSNSKVISAGFELEEECFSGENLKNKDSDNFFTNKIDLTRSWYLLFSCQPVLNYYTKNFKIFAPFCGQSNPIYITQGVLRI</sequence>
<proteinExistence type="predicted"/>
<evidence type="ECO:0000313" key="3">
    <source>
        <dbReference type="Proteomes" id="UP000280825"/>
    </source>
</evidence>
<gene>
    <name evidence="2" type="ORF">EKL98_05685</name>
</gene>
<evidence type="ECO:0000256" key="1">
    <source>
        <dbReference type="SAM" id="SignalP"/>
    </source>
</evidence>
<reference evidence="2 3" key="1">
    <citation type="submission" date="2018-12" db="EMBL/GenBank/DDBJ databases">
        <title>Flavobacterium sp. nov., isolated from glacier ice.</title>
        <authorList>
            <person name="Liu Q."/>
            <person name="Xin Y.-H."/>
        </authorList>
    </citation>
    <scope>NUCLEOTIDE SEQUENCE [LARGE SCALE GENOMIC DNA]</scope>
    <source>
        <strain evidence="2 3">RB1N8</strain>
    </source>
</reference>
<evidence type="ECO:0000313" key="2">
    <source>
        <dbReference type="EMBL" id="RTZ06018.1"/>
    </source>
</evidence>
<keyword evidence="3" id="KW-1185">Reference proteome</keyword>
<dbReference type="AlphaFoldDB" id="A0A432CNT4"/>